<feature type="domain" description="NYN" evidence="2">
    <location>
        <begin position="6"/>
        <end position="163"/>
    </location>
</feature>
<dbReference type="InterPro" id="IPR047140">
    <property type="entry name" value="LabA"/>
</dbReference>
<evidence type="ECO:0000313" key="3">
    <source>
        <dbReference type="EMBL" id="HJE24055.1"/>
    </source>
</evidence>
<dbReference type="PANTHER" id="PTHR35458">
    <property type="entry name" value="SLR0755 PROTEIN"/>
    <property type="match status" value="1"/>
</dbReference>
<reference evidence="3" key="2">
    <citation type="submission" date="2021-09" db="EMBL/GenBank/DDBJ databases">
        <authorList>
            <person name="Gilroy R."/>
        </authorList>
    </citation>
    <scope>NUCLEOTIDE SEQUENCE</scope>
    <source>
        <strain evidence="3">316</strain>
    </source>
</reference>
<dbReference type="Gene3D" id="3.40.50.1010">
    <property type="entry name" value="5'-nuclease"/>
    <property type="match status" value="1"/>
</dbReference>
<reference evidence="3" key="1">
    <citation type="journal article" date="2021" name="PeerJ">
        <title>Extensive microbial diversity within the chicken gut microbiome revealed by metagenomics and culture.</title>
        <authorList>
            <person name="Gilroy R."/>
            <person name="Ravi A."/>
            <person name="Getino M."/>
            <person name="Pursley I."/>
            <person name="Horton D.L."/>
            <person name="Alikhan N.F."/>
            <person name="Baker D."/>
            <person name="Gharbi K."/>
            <person name="Hall N."/>
            <person name="Watson M."/>
            <person name="Adriaenssens E.M."/>
            <person name="Foster-Nyarko E."/>
            <person name="Jarju S."/>
            <person name="Secka A."/>
            <person name="Antonio M."/>
            <person name="Oren A."/>
            <person name="Chaudhuri R.R."/>
            <person name="La Ragione R."/>
            <person name="Hildebrand F."/>
            <person name="Pallen M.J."/>
        </authorList>
    </citation>
    <scope>NUCLEOTIDE SEQUENCE</scope>
    <source>
        <strain evidence="3">316</strain>
    </source>
</reference>
<evidence type="ECO:0000256" key="1">
    <source>
        <dbReference type="SAM" id="MobiDB-lite"/>
    </source>
</evidence>
<organism evidence="3 4">
    <name type="scientific">Methylorubrum populi</name>
    <dbReference type="NCBI Taxonomy" id="223967"/>
    <lineage>
        <taxon>Bacteria</taxon>
        <taxon>Pseudomonadati</taxon>
        <taxon>Pseudomonadota</taxon>
        <taxon>Alphaproteobacteria</taxon>
        <taxon>Hyphomicrobiales</taxon>
        <taxon>Methylobacteriaceae</taxon>
        <taxon>Methylorubrum</taxon>
    </lineage>
</organism>
<feature type="region of interest" description="Disordered" evidence="1">
    <location>
        <begin position="171"/>
        <end position="220"/>
    </location>
</feature>
<proteinExistence type="predicted"/>
<dbReference type="Pfam" id="PF01936">
    <property type="entry name" value="NYN"/>
    <property type="match status" value="1"/>
</dbReference>
<comment type="caution">
    <text evidence="3">The sequence shown here is derived from an EMBL/GenBank/DDBJ whole genome shotgun (WGS) entry which is preliminary data.</text>
</comment>
<evidence type="ECO:0000259" key="2">
    <source>
        <dbReference type="Pfam" id="PF01936"/>
    </source>
</evidence>
<protein>
    <submittedName>
        <fullName evidence="3">NYN domain-containing protein</fullName>
    </submittedName>
</protein>
<evidence type="ECO:0000313" key="4">
    <source>
        <dbReference type="Proteomes" id="UP000742631"/>
    </source>
</evidence>
<dbReference type="InterPro" id="IPR021139">
    <property type="entry name" value="NYN"/>
</dbReference>
<accession>A0A921E1Z0</accession>
<dbReference type="Proteomes" id="UP000742631">
    <property type="component" value="Unassembled WGS sequence"/>
</dbReference>
<sequence>MSDKQRTAIFIDGANLYATTKALGFDIDYKRLLKDFQSRDNLIRAFYYTAMIEDQEYSSIRPLIDWLDYNGYRVVTKPVKEFTDSAGRRKIKGNMDIELAIDALELAPHIDHMVLFSGDGDFRSLVEAIQRRGVRVSVVSTIQTQPAMIADDLRRQADEFVELAHLANRIGRDPSERQARAPGEAARARGDFAERAPRANPGLESRYGIRPGPSDDEAEG</sequence>
<name>A0A921E1Z0_9HYPH</name>
<dbReference type="GO" id="GO:0004540">
    <property type="term" value="F:RNA nuclease activity"/>
    <property type="evidence" value="ECO:0007669"/>
    <property type="project" value="InterPro"/>
</dbReference>
<gene>
    <name evidence="3" type="ORF">K8W01_10390</name>
</gene>
<dbReference type="PANTHER" id="PTHR35458:SF2">
    <property type="entry name" value="SLR0755 PROTEIN"/>
    <property type="match status" value="1"/>
</dbReference>
<dbReference type="AlphaFoldDB" id="A0A921E1Z0"/>
<feature type="compositionally biased region" description="Basic and acidic residues" evidence="1">
    <location>
        <begin position="186"/>
        <end position="197"/>
    </location>
</feature>
<dbReference type="CDD" id="cd10911">
    <property type="entry name" value="PIN_LabA"/>
    <property type="match status" value="1"/>
</dbReference>
<dbReference type="EMBL" id="DYYG01000033">
    <property type="protein sequence ID" value="HJE24055.1"/>
    <property type="molecule type" value="Genomic_DNA"/>
</dbReference>